<dbReference type="Proteomes" id="UP000054683">
    <property type="component" value="Unassembled WGS sequence"/>
</dbReference>
<proteinExistence type="inferred from homology"/>
<accession>A0A158JR97</accession>
<feature type="chain" id="PRO_5008502147" evidence="2">
    <location>
        <begin position="32"/>
        <end position="275"/>
    </location>
</feature>
<protein>
    <submittedName>
        <fullName evidence="4">RND family efflux transporter MFP subunit</fullName>
    </submittedName>
</protein>
<evidence type="ECO:0000313" key="4">
    <source>
        <dbReference type="EMBL" id="SAL70850.1"/>
    </source>
</evidence>
<dbReference type="GO" id="GO:1990281">
    <property type="term" value="C:efflux pump complex"/>
    <property type="evidence" value="ECO:0007669"/>
    <property type="project" value="TreeGrafter"/>
</dbReference>
<dbReference type="SUPFAM" id="SSF111369">
    <property type="entry name" value="HlyD-like secretion proteins"/>
    <property type="match status" value="1"/>
</dbReference>
<evidence type="ECO:0000256" key="2">
    <source>
        <dbReference type="SAM" id="SignalP"/>
    </source>
</evidence>
<dbReference type="GO" id="GO:0015562">
    <property type="term" value="F:efflux transmembrane transporter activity"/>
    <property type="evidence" value="ECO:0007669"/>
    <property type="project" value="TreeGrafter"/>
</dbReference>
<keyword evidence="2" id="KW-0732">Signal</keyword>
<dbReference type="AlphaFoldDB" id="A0A158JR97"/>
<dbReference type="Pfam" id="PF25954">
    <property type="entry name" value="Beta-barrel_RND_2"/>
    <property type="match status" value="1"/>
</dbReference>
<dbReference type="InterPro" id="IPR058792">
    <property type="entry name" value="Beta-barrel_RND_2"/>
</dbReference>
<evidence type="ECO:0000313" key="5">
    <source>
        <dbReference type="Proteomes" id="UP000054683"/>
    </source>
</evidence>
<dbReference type="Gene3D" id="2.40.30.170">
    <property type="match status" value="1"/>
</dbReference>
<sequence length="275" mass="29136">MKPMKSKVAKFTCGSIAAVVCATLCNSLAVAAQVPATPVATTPASSAAPEVRVQVVAETSATMGAPMSGRLSQFPLRDGERFKQGQVLARFVCAEKEGALAHARAVYDGRKTVNDSKQRLRALGTSSEVEYKVAASDEEEAAADVKTAQTLVDNCIVVAPFSGRVSSVYTHNFQFLQVGAPMLDVLSDRNLDLEMIVPSMWLSWLKPGSTFNVAIDETGKTYPATLTRLSGKVDAVSRSVKVYGHIENPPDTLLPGMSGRALFVLSAGASVAARQ</sequence>
<feature type="signal peptide" evidence="2">
    <location>
        <begin position="1"/>
        <end position="31"/>
    </location>
</feature>
<reference evidence="4 5" key="1">
    <citation type="submission" date="2016-01" db="EMBL/GenBank/DDBJ databases">
        <authorList>
            <person name="Oliw E.H."/>
        </authorList>
    </citation>
    <scope>NUCLEOTIDE SEQUENCE [LARGE SCALE GENOMIC DNA]</scope>
    <source>
        <strain evidence="4">LMG 27134</strain>
    </source>
</reference>
<dbReference type="Gene3D" id="2.40.50.100">
    <property type="match status" value="1"/>
</dbReference>
<evidence type="ECO:0000259" key="3">
    <source>
        <dbReference type="Pfam" id="PF25954"/>
    </source>
</evidence>
<name>A0A158JR97_9BURK</name>
<dbReference type="NCBIfam" id="TIGR01730">
    <property type="entry name" value="RND_mfp"/>
    <property type="match status" value="1"/>
</dbReference>
<dbReference type="EMBL" id="FCOK02000106">
    <property type="protein sequence ID" value="SAL70850.1"/>
    <property type="molecule type" value="Genomic_DNA"/>
</dbReference>
<dbReference type="InterPro" id="IPR006143">
    <property type="entry name" value="RND_pump_MFP"/>
</dbReference>
<dbReference type="PANTHER" id="PTHR30469">
    <property type="entry name" value="MULTIDRUG RESISTANCE PROTEIN MDTA"/>
    <property type="match status" value="1"/>
</dbReference>
<comment type="similarity">
    <text evidence="1">Belongs to the membrane fusion protein (MFP) (TC 8.A.1) family.</text>
</comment>
<organism evidence="4 5">
    <name type="scientific">Caballeronia udeis</name>
    <dbReference type="NCBI Taxonomy" id="1232866"/>
    <lineage>
        <taxon>Bacteria</taxon>
        <taxon>Pseudomonadati</taxon>
        <taxon>Pseudomonadota</taxon>
        <taxon>Betaproteobacteria</taxon>
        <taxon>Burkholderiales</taxon>
        <taxon>Burkholderiaceae</taxon>
        <taxon>Caballeronia</taxon>
    </lineage>
</organism>
<evidence type="ECO:0000256" key="1">
    <source>
        <dbReference type="ARBA" id="ARBA00009477"/>
    </source>
</evidence>
<gene>
    <name evidence="4" type="ORF">AWB69_08465</name>
</gene>
<feature type="domain" description="CusB-like beta-barrel" evidence="3">
    <location>
        <begin position="194"/>
        <end position="261"/>
    </location>
</feature>
<dbReference type="PANTHER" id="PTHR30469:SF15">
    <property type="entry name" value="HLYD FAMILY OF SECRETION PROTEINS"/>
    <property type="match status" value="1"/>
</dbReference>